<dbReference type="Proteomes" id="UP000022835">
    <property type="component" value="Unassembled WGS sequence"/>
</dbReference>
<dbReference type="AlphaFoldDB" id="A0A064CB15"/>
<gene>
    <name evidence="1" type="ORF">Y900_029965</name>
</gene>
<accession>A0A064CB15</accession>
<comment type="caution">
    <text evidence="1">The sequence shown here is derived from an EMBL/GenBank/DDBJ whole genome shotgun (WGS) entry which is preliminary data.</text>
</comment>
<sequence length="97" mass="10337">MVEDLAEGEAAVPDVRVVASAVSAKRTVAVEVGDNGCVVGVRLLSDAVRRWDSYTLGDRVVAVADVAHDRYLSNQPNVDGHYPDAKDVAAAELKLNF</sequence>
<proteinExistence type="predicted"/>
<keyword evidence="2" id="KW-1185">Reference proteome</keyword>
<protein>
    <submittedName>
        <fullName evidence="1">Uncharacterized protein</fullName>
    </submittedName>
</protein>
<evidence type="ECO:0000313" key="1">
    <source>
        <dbReference type="EMBL" id="KDE96861.1"/>
    </source>
</evidence>
<dbReference type="STRING" id="1440774.Y900_029965"/>
<organism evidence="1 2">
    <name type="scientific">Mycolicibacterium aromaticivorans JS19b1 = JCM 16368</name>
    <dbReference type="NCBI Taxonomy" id="1440774"/>
    <lineage>
        <taxon>Bacteria</taxon>
        <taxon>Bacillati</taxon>
        <taxon>Actinomycetota</taxon>
        <taxon>Actinomycetes</taxon>
        <taxon>Mycobacteriales</taxon>
        <taxon>Mycobacteriaceae</taxon>
        <taxon>Mycolicibacterium</taxon>
    </lineage>
</organism>
<dbReference type="eggNOG" id="ENOG5032FP7">
    <property type="taxonomic scope" value="Bacteria"/>
</dbReference>
<evidence type="ECO:0000313" key="2">
    <source>
        <dbReference type="Proteomes" id="UP000022835"/>
    </source>
</evidence>
<dbReference type="EMBL" id="JALN02000003">
    <property type="protein sequence ID" value="KDE96861.1"/>
    <property type="molecule type" value="Genomic_DNA"/>
</dbReference>
<name>A0A064CB15_9MYCO</name>
<reference evidence="1" key="1">
    <citation type="submission" date="2014-05" db="EMBL/GenBank/DDBJ databases">
        <title>Genome sequence of Mycobacterium aromaticivorans strain JS19b1T (= DSM 45407T).</title>
        <authorList>
            <person name="Kwak Y."/>
            <person name="Park G.-S."/>
            <person name="Li Q.X."/>
            <person name="Lee S.-E."/>
            <person name="Shin J.-H."/>
        </authorList>
    </citation>
    <scope>NUCLEOTIDE SEQUENCE [LARGE SCALE GENOMIC DNA]</scope>
    <source>
        <strain evidence="1">JS19b1</strain>
    </source>
</reference>